<dbReference type="RefSeq" id="WP_079476670.1">
    <property type="nucleotide sequence ID" value="NZ_BJUN01000003.1"/>
</dbReference>
<dbReference type="GO" id="GO:0003700">
    <property type="term" value="F:DNA-binding transcription factor activity"/>
    <property type="evidence" value="ECO:0007669"/>
    <property type="project" value="InterPro"/>
</dbReference>
<dbReference type="Proteomes" id="UP000321051">
    <property type="component" value="Unassembled WGS sequence"/>
</dbReference>
<dbReference type="Pfam" id="PF01380">
    <property type="entry name" value="SIS"/>
    <property type="match status" value="1"/>
</dbReference>
<dbReference type="InterPro" id="IPR047640">
    <property type="entry name" value="RpiR-like"/>
</dbReference>
<dbReference type="PROSITE" id="PS51071">
    <property type="entry name" value="HTH_RPIR"/>
    <property type="match status" value="1"/>
</dbReference>
<dbReference type="PANTHER" id="PTHR30514:SF1">
    <property type="entry name" value="HTH-TYPE TRANSCRIPTIONAL REGULATOR HEXR-RELATED"/>
    <property type="match status" value="1"/>
</dbReference>
<dbReference type="EMBL" id="BJUN01000003">
    <property type="protein sequence ID" value="GEK57984.1"/>
    <property type="molecule type" value="Genomic_DNA"/>
</dbReference>
<comment type="caution">
    <text evidence="6">The sequence shown here is derived from an EMBL/GenBank/DDBJ whole genome shotgun (WGS) entry which is preliminary data.</text>
</comment>
<feature type="domain" description="SIS" evidence="5">
    <location>
        <begin position="125"/>
        <end position="265"/>
    </location>
</feature>
<dbReference type="AlphaFoldDB" id="A0A510Y3V7"/>
<evidence type="ECO:0000256" key="2">
    <source>
        <dbReference type="ARBA" id="ARBA00023125"/>
    </source>
</evidence>
<keyword evidence="2" id="KW-0238">DNA-binding</keyword>
<dbReference type="SUPFAM" id="SSF46689">
    <property type="entry name" value="Homeodomain-like"/>
    <property type="match status" value="1"/>
</dbReference>
<dbReference type="GO" id="GO:0097367">
    <property type="term" value="F:carbohydrate derivative binding"/>
    <property type="evidence" value="ECO:0007669"/>
    <property type="project" value="InterPro"/>
</dbReference>
<keyword evidence="7" id="KW-1185">Reference proteome</keyword>
<dbReference type="Gene3D" id="3.40.50.10490">
    <property type="entry name" value="Glucose-6-phosphate isomerase like protein, domain 1"/>
    <property type="match status" value="1"/>
</dbReference>
<dbReference type="GO" id="GO:0003677">
    <property type="term" value="F:DNA binding"/>
    <property type="evidence" value="ECO:0007669"/>
    <property type="project" value="UniProtKB-KW"/>
</dbReference>
<evidence type="ECO:0000313" key="6">
    <source>
        <dbReference type="EMBL" id="GEK57984.1"/>
    </source>
</evidence>
<organism evidence="6 7">
    <name type="scientific">Marinococcus halophilus</name>
    <dbReference type="NCBI Taxonomy" id="1371"/>
    <lineage>
        <taxon>Bacteria</taxon>
        <taxon>Bacillati</taxon>
        <taxon>Bacillota</taxon>
        <taxon>Bacilli</taxon>
        <taxon>Bacillales</taxon>
        <taxon>Bacillaceae</taxon>
        <taxon>Marinococcus</taxon>
    </lineage>
</organism>
<evidence type="ECO:0000256" key="3">
    <source>
        <dbReference type="ARBA" id="ARBA00023163"/>
    </source>
</evidence>
<dbReference type="InterPro" id="IPR009057">
    <property type="entry name" value="Homeodomain-like_sf"/>
</dbReference>
<dbReference type="InterPro" id="IPR035472">
    <property type="entry name" value="RpiR-like_SIS"/>
</dbReference>
<dbReference type="SUPFAM" id="SSF53697">
    <property type="entry name" value="SIS domain"/>
    <property type="match status" value="1"/>
</dbReference>
<dbReference type="Pfam" id="PF01418">
    <property type="entry name" value="HTH_6"/>
    <property type="match status" value="1"/>
</dbReference>
<name>A0A510Y3V7_MARHA</name>
<dbReference type="InterPro" id="IPR046348">
    <property type="entry name" value="SIS_dom_sf"/>
</dbReference>
<dbReference type="InterPro" id="IPR001347">
    <property type="entry name" value="SIS_dom"/>
</dbReference>
<dbReference type="PANTHER" id="PTHR30514">
    <property type="entry name" value="GLUCOKINASE"/>
    <property type="match status" value="1"/>
</dbReference>
<proteinExistence type="predicted"/>
<dbReference type="InterPro" id="IPR036388">
    <property type="entry name" value="WH-like_DNA-bd_sf"/>
</dbReference>
<keyword evidence="3" id="KW-0804">Transcription</keyword>
<reference evidence="6 7" key="1">
    <citation type="submission" date="2019-07" db="EMBL/GenBank/DDBJ databases">
        <title>Whole genome shotgun sequence of Marinococcus halophilus NBRC 102359.</title>
        <authorList>
            <person name="Hosoyama A."/>
            <person name="Uohara A."/>
            <person name="Ohji S."/>
            <person name="Ichikawa N."/>
        </authorList>
    </citation>
    <scope>NUCLEOTIDE SEQUENCE [LARGE SCALE GENOMIC DNA]</scope>
    <source>
        <strain evidence="6 7">NBRC 102359</strain>
    </source>
</reference>
<gene>
    <name evidence="6" type="ORF">MHA01_08890</name>
</gene>
<sequence length="284" mass="31744">MQTRLVSKIRSEYNSFTNSERKVAEYVLIHAEFVPTMTTKQLAVQANASEASIVRFCKRIGMESFRMLKVALAQELSQMDASINSLSLLESSDTSHSLFQKVTSLNRASLDMMTKTVNHQSFEKAVKLISQAKTVGLFGVGGSFTPAVDGQYKFMRLGLHASASSDYHYIIPFITMMKKHDVLICFSTSGYTKEVVDTANYAQKKNLTVISITKYANSPLVKHSDYVLAIPDIEQSGRIGSIASRTSQLNYIDALYVAVFHLIGEELVEAFEQARETTEEHRKL</sequence>
<dbReference type="Gene3D" id="1.10.10.10">
    <property type="entry name" value="Winged helix-like DNA-binding domain superfamily/Winged helix DNA-binding domain"/>
    <property type="match status" value="1"/>
</dbReference>
<keyword evidence="1" id="KW-0805">Transcription regulation</keyword>
<dbReference type="CDD" id="cd05013">
    <property type="entry name" value="SIS_RpiR"/>
    <property type="match status" value="1"/>
</dbReference>
<evidence type="ECO:0000259" key="5">
    <source>
        <dbReference type="PROSITE" id="PS51464"/>
    </source>
</evidence>
<evidence type="ECO:0000259" key="4">
    <source>
        <dbReference type="PROSITE" id="PS51071"/>
    </source>
</evidence>
<protein>
    <submittedName>
        <fullName evidence="6">RpiR family transcriptional regulator</fullName>
    </submittedName>
</protein>
<dbReference type="GO" id="GO:1901135">
    <property type="term" value="P:carbohydrate derivative metabolic process"/>
    <property type="evidence" value="ECO:0007669"/>
    <property type="project" value="InterPro"/>
</dbReference>
<evidence type="ECO:0000313" key="7">
    <source>
        <dbReference type="Proteomes" id="UP000321051"/>
    </source>
</evidence>
<accession>A0A510Y3V7</accession>
<feature type="domain" description="HTH rpiR-type" evidence="4">
    <location>
        <begin position="3"/>
        <end position="79"/>
    </location>
</feature>
<dbReference type="STRING" id="1371.GCA_900166605_02989"/>
<dbReference type="OrthoDB" id="370421at2"/>
<dbReference type="PROSITE" id="PS51464">
    <property type="entry name" value="SIS"/>
    <property type="match status" value="1"/>
</dbReference>
<evidence type="ECO:0000256" key="1">
    <source>
        <dbReference type="ARBA" id="ARBA00023015"/>
    </source>
</evidence>
<dbReference type="InterPro" id="IPR000281">
    <property type="entry name" value="HTH_RpiR"/>
</dbReference>